<organism evidence="1">
    <name type="scientific">Candidatus Kentrum sp. LPFa</name>
    <dbReference type="NCBI Taxonomy" id="2126335"/>
    <lineage>
        <taxon>Bacteria</taxon>
        <taxon>Pseudomonadati</taxon>
        <taxon>Pseudomonadota</taxon>
        <taxon>Gammaproteobacteria</taxon>
        <taxon>Candidatus Kentrum</taxon>
    </lineage>
</organism>
<sequence>MPIAPNTYEALEDAVLERLAARFPHLRVERYPDNPEGYHLKHPKGALLTRYAGSRYGAPESLGIIVQERRIDLEITLFLRSLHGKEGIGAVLEAVRRALTGFAPPAFGGLIPRADGFQGEGNGKWRYAMDFSTTTTVVQAGEPETGAPVTKITVKGGQNGDIAIQVPGPD</sequence>
<reference evidence="1" key="1">
    <citation type="submission" date="2019-02" db="EMBL/GenBank/DDBJ databases">
        <authorList>
            <person name="Gruber-Vodicka R. H."/>
            <person name="Seah K. B. B."/>
        </authorList>
    </citation>
    <scope>NUCLEOTIDE SEQUENCE</scope>
    <source>
        <strain evidence="1">BECK_S313</strain>
    </source>
</reference>
<gene>
    <name evidence="1" type="ORF">BECKLPF1236B_GA0070989_111717</name>
</gene>
<dbReference type="Pfam" id="PF09646">
    <property type="entry name" value="Gp37"/>
    <property type="match status" value="1"/>
</dbReference>
<dbReference type="EMBL" id="CAADFK010000117">
    <property type="protein sequence ID" value="VFK17453.1"/>
    <property type="molecule type" value="Genomic_DNA"/>
</dbReference>
<dbReference type="AlphaFoldDB" id="A0A450WK89"/>
<dbReference type="InterPro" id="IPR038042">
    <property type="entry name" value="Gp37-like"/>
</dbReference>
<proteinExistence type="predicted"/>
<evidence type="ECO:0000313" key="1">
    <source>
        <dbReference type="EMBL" id="VFK17453.1"/>
    </source>
</evidence>
<dbReference type="Gene3D" id="3.30.2000.10">
    <property type="entry name" value="Phage tail protein-like"/>
    <property type="match status" value="1"/>
</dbReference>
<accession>A0A450WK89</accession>
<dbReference type="SUPFAM" id="SSF143749">
    <property type="entry name" value="Phage tail protein-like"/>
    <property type="match status" value="1"/>
</dbReference>
<dbReference type="InterPro" id="IPR018602">
    <property type="entry name" value="Gp37/STM4215"/>
</dbReference>
<protein>
    <submittedName>
        <fullName evidence="1">Gp37 protein</fullName>
    </submittedName>
</protein>
<name>A0A450WK89_9GAMM</name>
<dbReference type="InterPro" id="IPR035934">
    <property type="entry name" value="Phage_tail_protein-like_sf"/>
</dbReference>